<keyword evidence="2" id="KW-0812">Transmembrane</keyword>
<name>A0A0C2XMM3_AMAMK</name>
<keyword evidence="2" id="KW-1133">Transmembrane helix</keyword>
<proteinExistence type="predicted"/>
<dbReference type="EMBL" id="KN818224">
    <property type="protein sequence ID" value="KIL70393.1"/>
    <property type="molecule type" value="Genomic_DNA"/>
</dbReference>
<accession>A0A0C2XMM3</accession>
<dbReference type="HOGENOM" id="CLU_1895636_0_0_1"/>
<evidence type="ECO:0000313" key="3">
    <source>
        <dbReference type="EMBL" id="KIL70393.1"/>
    </source>
</evidence>
<feature type="compositionally biased region" description="Polar residues" evidence="1">
    <location>
        <begin position="16"/>
        <end position="30"/>
    </location>
</feature>
<reference evidence="3 4" key="1">
    <citation type="submission" date="2014-04" db="EMBL/GenBank/DDBJ databases">
        <title>Evolutionary Origins and Diversification of the Mycorrhizal Mutualists.</title>
        <authorList>
            <consortium name="DOE Joint Genome Institute"/>
            <consortium name="Mycorrhizal Genomics Consortium"/>
            <person name="Kohler A."/>
            <person name="Kuo A."/>
            <person name="Nagy L.G."/>
            <person name="Floudas D."/>
            <person name="Copeland A."/>
            <person name="Barry K.W."/>
            <person name="Cichocki N."/>
            <person name="Veneault-Fourrey C."/>
            <person name="LaButti K."/>
            <person name="Lindquist E.A."/>
            <person name="Lipzen A."/>
            <person name="Lundell T."/>
            <person name="Morin E."/>
            <person name="Murat C."/>
            <person name="Riley R."/>
            <person name="Ohm R."/>
            <person name="Sun H."/>
            <person name="Tunlid A."/>
            <person name="Henrissat B."/>
            <person name="Grigoriev I.V."/>
            <person name="Hibbett D.S."/>
            <person name="Martin F."/>
        </authorList>
    </citation>
    <scope>NUCLEOTIDE SEQUENCE [LARGE SCALE GENOMIC DNA]</scope>
    <source>
        <strain evidence="3 4">Koide BX008</strain>
    </source>
</reference>
<feature type="region of interest" description="Disordered" evidence="1">
    <location>
        <begin position="1"/>
        <end position="34"/>
    </location>
</feature>
<protein>
    <submittedName>
        <fullName evidence="3">Uncharacterized protein</fullName>
    </submittedName>
</protein>
<dbReference type="InParanoid" id="A0A0C2XMM3"/>
<keyword evidence="4" id="KW-1185">Reference proteome</keyword>
<organism evidence="3 4">
    <name type="scientific">Amanita muscaria (strain Koide BX008)</name>
    <dbReference type="NCBI Taxonomy" id="946122"/>
    <lineage>
        <taxon>Eukaryota</taxon>
        <taxon>Fungi</taxon>
        <taxon>Dikarya</taxon>
        <taxon>Basidiomycota</taxon>
        <taxon>Agaricomycotina</taxon>
        <taxon>Agaricomycetes</taxon>
        <taxon>Agaricomycetidae</taxon>
        <taxon>Agaricales</taxon>
        <taxon>Pluteineae</taxon>
        <taxon>Amanitaceae</taxon>
        <taxon>Amanita</taxon>
    </lineage>
</organism>
<feature type="transmembrane region" description="Helical" evidence="2">
    <location>
        <begin position="81"/>
        <end position="98"/>
    </location>
</feature>
<keyword evidence="2" id="KW-0472">Membrane</keyword>
<evidence type="ECO:0000256" key="1">
    <source>
        <dbReference type="SAM" id="MobiDB-lite"/>
    </source>
</evidence>
<sequence length="134" mass="14705">MSRNNYNPPPPYGGPAQSSYPAAPPGSSTDPRLPLYYQHHHHYHRYKPSGPTSNSAAVVAIPMHVEPVQHVAADARAVDRFNSAFLLGFLIWLVIVTCTDGMEMLRLAIIGLAGALKAILDHILRELRQGGWNV</sequence>
<dbReference type="Proteomes" id="UP000054549">
    <property type="component" value="Unassembled WGS sequence"/>
</dbReference>
<evidence type="ECO:0000256" key="2">
    <source>
        <dbReference type="SAM" id="Phobius"/>
    </source>
</evidence>
<evidence type="ECO:0000313" key="4">
    <source>
        <dbReference type="Proteomes" id="UP000054549"/>
    </source>
</evidence>
<dbReference type="AlphaFoldDB" id="A0A0C2XMM3"/>
<gene>
    <name evidence="3" type="ORF">M378DRAFT_620522</name>
</gene>